<evidence type="ECO:0000256" key="1">
    <source>
        <dbReference type="SAM" id="Phobius"/>
    </source>
</evidence>
<evidence type="ECO:0000313" key="2">
    <source>
        <dbReference type="EMBL" id="GAG60462.1"/>
    </source>
</evidence>
<organism evidence="2">
    <name type="scientific">marine sediment metagenome</name>
    <dbReference type="NCBI Taxonomy" id="412755"/>
    <lineage>
        <taxon>unclassified sequences</taxon>
        <taxon>metagenomes</taxon>
        <taxon>ecological metagenomes</taxon>
    </lineage>
</organism>
<keyword evidence="1" id="KW-0472">Membrane</keyword>
<protein>
    <submittedName>
        <fullName evidence="2">Uncharacterized protein</fullName>
    </submittedName>
</protein>
<proteinExistence type="predicted"/>
<keyword evidence="1" id="KW-1133">Transmembrane helix</keyword>
<feature type="non-terminal residue" evidence="2">
    <location>
        <position position="1"/>
    </location>
</feature>
<sequence length="37" mass="4186">IQENFFVFLLLMFGVIVLAPIGIAIYAIQAKMKQESE</sequence>
<dbReference type="EMBL" id="BART01007611">
    <property type="protein sequence ID" value="GAG60462.1"/>
    <property type="molecule type" value="Genomic_DNA"/>
</dbReference>
<comment type="caution">
    <text evidence="2">The sequence shown here is derived from an EMBL/GenBank/DDBJ whole genome shotgun (WGS) entry which is preliminary data.</text>
</comment>
<keyword evidence="1" id="KW-0812">Transmembrane</keyword>
<accession>X0ZR06</accession>
<reference evidence="2" key="1">
    <citation type="journal article" date="2014" name="Front. Microbiol.">
        <title>High frequency of phylogenetically diverse reductive dehalogenase-homologous genes in deep subseafloor sedimentary metagenomes.</title>
        <authorList>
            <person name="Kawai M."/>
            <person name="Futagami T."/>
            <person name="Toyoda A."/>
            <person name="Takaki Y."/>
            <person name="Nishi S."/>
            <person name="Hori S."/>
            <person name="Arai W."/>
            <person name="Tsubouchi T."/>
            <person name="Morono Y."/>
            <person name="Uchiyama I."/>
            <person name="Ito T."/>
            <person name="Fujiyama A."/>
            <person name="Inagaki F."/>
            <person name="Takami H."/>
        </authorList>
    </citation>
    <scope>NUCLEOTIDE SEQUENCE</scope>
    <source>
        <strain evidence="2">Expedition CK06-06</strain>
    </source>
</reference>
<dbReference type="AlphaFoldDB" id="X0ZR06"/>
<feature type="transmembrane region" description="Helical" evidence="1">
    <location>
        <begin position="6"/>
        <end position="28"/>
    </location>
</feature>
<gene>
    <name evidence="2" type="ORF">S01H4_17296</name>
</gene>
<name>X0ZR06_9ZZZZ</name>